<feature type="domain" description="Ig-like" evidence="9">
    <location>
        <begin position="329"/>
        <end position="406"/>
    </location>
</feature>
<feature type="transmembrane region" description="Helical" evidence="7">
    <location>
        <begin position="993"/>
        <end position="1018"/>
    </location>
</feature>
<proteinExistence type="predicted"/>
<dbReference type="GO" id="GO:0005886">
    <property type="term" value="C:plasma membrane"/>
    <property type="evidence" value="ECO:0007669"/>
    <property type="project" value="TreeGrafter"/>
</dbReference>
<evidence type="ECO:0000256" key="5">
    <source>
        <dbReference type="ARBA" id="ARBA00023319"/>
    </source>
</evidence>
<dbReference type="PANTHER" id="PTHR11640">
    <property type="entry name" value="NEPHRIN"/>
    <property type="match status" value="1"/>
</dbReference>
<evidence type="ECO:0000256" key="2">
    <source>
        <dbReference type="ARBA" id="ARBA00023136"/>
    </source>
</evidence>
<dbReference type="Gene3D" id="2.60.40.10">
    <property type="entry name" value="Immunoglobulins"/>
    <property type="match status" value="8"/>
</dbReference>
<name>A0A0K0EG85_STRER</name>
<reference evidence="11" key="1">
    <citation type="submission" date="2015-08" db="UniProtKB">
        <authorList>
            <consortium name="WormBaseParasite"/>
        </authorList>
    </citation>
    <scope>IDENTIFICATION</scope>
</reference>
<protein>
    <submittedName>
        <fullName evidence="11">B-cell receptor CD22-like</fullName>
    </submittedName>
    <submittedName>
        <fullName evidence="12">Ig-like domain-containing protein</fullName>
    </submittedName>
</protein>
<evidence type="ECO:0000259" key="9">
    <source>
        <dbReference type="PROSITE" id="PS50835"/>
    </source>
</evidence>
<dbReference type="InterPro" id="IPR003599">
    <property type="entry name" value="Ig_sub"/>
</dbReference>
<dbReference type="SMART" id="SM00409">
    <property type="entry name" value="IG"/>
    <property type="match status" value="7"/>
</dbReference>
<evidence type="ECO:0000256" key="1">
    <source>
        <dbReference type="ARBA" id="ARBA00004479"/>
    </source>
</evidence>
<dbReference type="SUPFAM" id="SSF49265">
    <property type="entry name" value="Fibronectin type III"/>
    <property type="match status" value="1"/>
</dbReference>
<evidence type="ECO:0000256" key="3">
    <source>
        <dbReference type="ARBA" id="ARBA00023157"/>
    </source>
</evidence>
<dbReference type="InterPro" id="IPR013783">
    <property type="entry name" value="Ig-like_fold"/>
</dbReference>
<keyword evidence="2 7" id="KW-0472">Membrane</keyword>
<dbReference type="Proteomes" id="UP000035681">
    <property type="component" value="Unplaced"/>
</dbReference>
<feature type="chain" id="PRO_5005328131" evidence="8">
    <location>
        <begin position="23"/>
        <end position="1183"/>
    </location>
</feature>
<sequence>MMKMILPRKLLFLFLFIFSTNCRENPFINTPNQEPYYVSEGEQDLILPCSFTETFRNKNLYEPNWVRFVNGTPDYITRNENVFESNGDYDLLTDIPGQYNLKIKSVDYSRDNGKFFCKLLSLKDKKQYSSNPAQIVVLLPPGDAIITLQPIRPVKENELVTFHCEVHGGNPEPEITWLFDNSTEVPSKWYRTTSNNEIHISSLQFPAAANHHKAYPICRVTNKAMKKGTYKSANGKPLDVLHAPIVNIEPSSIYNVEEGKNVVITCLAEGNPMPTSYEWRNLATGEHFTGGKVWSFVAEKGHSGELQCNAKNSIGYGSKTVTLNVQYSPIVEVKNFINPSENDEVHLECNVDSNPPSTRIIWTGPNKFIQEGSKLFIEKISSDQTGNYTCTATNTLTVTNTIFGLSSGESTQRQGSGTTFIEVKRKPGPATVITQATSYPVGSSFILTCSTNDIGSPFASYKWATPRTFGNYVGDILYNDAILKVENVKLSDNGIYKCVAYNNLGEGSEGRIKLTIISPPKISKPLPITRHLSTGDTKITFECEVIGYPAPSISWFINGNPINTDDILENYWKVNSKLIKRESPDCTFCPSIVQSSLSLNHIISWTDKGNYSCIASNGPNEISKEVLSNTIVTVQHSSKIVSKKYPVHGLAGANLNEPGIISCIVSARPEPRILWYKNGEELKNGMSSRYTIKTSQLPDKIDEYESILTMRSVSEDDYGEYTCKTNNGRSIDEQVSHTVILKKKSVPQPPIDVQILSISSNSLLIGWIPGYDGGSKQQFNLQYIRIDPKTKNKISHPEIIQLNSNNIENMDFYTIDETNISSGLRIKRSSDNISNKKIKIVSYIVHNITNLLPMSTYMIGVRSENMFGQSDWSSMIQGETYETTTNALDFHIKSMKYIEEEEKLILHTTPISSPQNYCIMLYINDEGNFNVSDPKSQYASSWHTINCFPLQESIPNIPPSRYFKTRICLKDNLSLCSPSSAVLISKNQRTIEILVIILGILVILCCGVGLIGLCCACIGKNKISKIQADHNMKKKSNMASSHRTSNSTEEEIISKMKSGSTLEPSFTPLSITPDSKVQSLDIHEMAKQYDNSYHSNQTVEQAQYSMLPSPSPLIESDYQLGYTRLIDDYLNSQNLTKAPTTDSTDSQKINIINHSSTESTDETDGASYSTNGGSQRVMREIIV</sequence>
<feature type="domain" description="Ig-like" evidence="9">
    <location>
        <begin position="520"/>
        <end position="628"/>
    </location>
</feature>
<feature type="domain" description="Ig-like" evidence="9">
    <location>
        <begin position="244"/>
        <end position="324"/>
    </location>
</feature>
<evidence type="ECO:0000256" key="8">
    <source>
        <dbReference type="SAM" id="SignalP"/>
    </source>
</evidence>
<dbReference type="InterPro" id="IPR007110">
    <property type="entry name" value="Ig-like_dom"/>
</dbReference>
<dbReference type="CDD" id="cd00063">
    <property type="entry name" value="FN3"/>
    <property type="match status" value="1"/>
</dbReference>
<dbReference type="PANTHER" id="PTHR11640:SF134">
    <property type="entry name" value="ECHINOID, ISOFORM A-RELATED"/>
    <property type="match status" value="1"/>
</dbReference>
<dbReference type="SMART" id="SM00408">
    <property type="entry name" value="IGc2"/>
    <property type="match status" value="6"/>
</dbReference>
<keyword evidence="10" id="KW-1185">Reference proteome</keyword>
<feature type="domain" description="Ig-like" evidence="9">
    <location>
        <begin position="429"/>
        <end position="515"/>
    </location>
</feature>
<feature type="domain" description="Ig-like" evidence="9">
    <location>
        <begin position="26"/>
        <end position="129"/>
    </location>
</feature>
<dbReference type="InterPro" id="IPR036179">
    <property type="entry name" value="Ig-like_dom_sf"/>
</dbReference>
<evidence type="ECO:0000313" key="10">
    <source>
        <dbReference type="Proteomes" id="UP000035681"/>
    </source>
</evidence>
<evidence type="ECO:0000313" key="11">
    <source>
        <dbReference type="WBParaSite" id="SSTP_0000849500.1"/>
    </source>
</evidence>
<dbReference type="GO" id="GO:0005911">
    <property type="term" value="C:cell-cell junction"/>
    <property type="evidence" value="ECO:0007669"/>
    <property type="project" value="TreeGrafter"/>
</dbReference>
<dbReference type="InterPro" id="IPR056069">
    <property type="entry name" value="DUF7652"/>
</dbReference>
<keyword evidence="4" id="KW-0325">Glycoprotein</keyword>
<dbReference type="Pfam" id="PF13927">
    <property type="entry name" value="Ig_3"/>
    <property type="match status" value="4"/>
</dbReference>
<dbReference type="AlphaFoldDB" id="A0A0K0EG85"/>
<dbReference type="CDD" id="cd00096">
    <property type="entry name" value="Ig"/>
    <property type="match status" value="2"/>
</dbReference>
<evidence type="ECO:0000256" key="7">
    <source>
        <dbReference type="SAM" id="Phobius"/>
    </source>
</evidence>
<feature type="signal peptide" evidence="8">
    <location>
        <begin position="1"/>
        <end position="22"/>
    </location>
</feature>
<dbReference type="GO" id="GO:0098609">
    <property type="term" value="P:cell-cell adhesion"/>
    <property type="evidence" value="ECO:0007669"/>
    <property type="project" value="TreeGrafter"/>
</dbReference>
<keyword evidence="7" id="KW-1133">Transmembrane helix</keyword>
<feature type="region of interest" description="Disordered" evidence="6">
    <location>
        <begin position="1137"/>
        <end position="1174"/>
    </location>
</feature>
<keyword evidence="8" id="KW-0732">Signal</keyword>
<dbReference type="Pfam" id="PF13895">
    <property type="entry name" value="Ig_2"/>
    <property type="match status" value="2"/>
</dbReference>
<keyword evidence="3" id="KW-1015">Disulfide bond</keyword>
<feature type="compositionally biased region" description="Polar residues" evidence="6">
    <location>
        <begin position="1137"/>
        <end position="1158"/>
    </location>
</feature>
<evidence type="ECO:0000313" key="12">
    <source>
        <dbReference type="WBParaSite" id="TCONS_00014437.p1"/>
    </source>
</evidence>
<dbReference type="STRING" id="6248.A0A0K0EG85"/>
<feature type="domain" description="Ig-like" evidence="9">
    <location>
        <begin position="652"/>
        <end position="736"/>
    </location>
</feature>
<dbReference type="InterPro" id="IPR003961">
    <property type="entry name" value="FN3_dom"/>
</dbReference>
<evidence type="ECO:0000256" key="6">
    <source>
        <dbReference type="SAM" id="MobiDB-lite"/>
    </source>
</evidence>
<dbReference type="WBParaSite" id="TCONS_00014437.p1">
    <property type="protein sequence ID" value="TCONS_00014437.p1"/>
    <property type="gene ID" value="XLOC_009644"/>
</dbReference>
<keyword evidence="7" id="KW-0812">Transmembrane</keyword>
<dbReference type="WBParaSite" id="SSTP_0000849500.1">
    <property type="protein sequence ID" value="SSTP_0000849500.1"/>
    <property type="gene ID" value="SSTP_0000849500"/>
</dbReference>
<dbReference type="InterPro" id="IPR051275">
    <property type="entry name" value="Cell_adhesion_signaling"/>
</dbReference>
<evidence type="ECO:0000256" key="4">
    <source>
        <dbReference type="ARBA" id="ARBA00023180"/>
    </source>
</evidence>
<organism evidence="11">
    <name type="scientific">Strongyloides stercoralis</name>
    <name type="common">Threadworm</name>
    <dbReference type="NCBI Taxonomy" id="6248"/>
    <lineage>
        <taxon>Eukaryota</taxon>
        <taxon>Metazoa</taxon>
        <taxon>Ecdysozoa</taxon>
        <taxon>Nematoda</taxon>
        <taxon>Chromadorea</taxon>
        <taxon>Rhabditida</taxon>
        <taxon>Tylenchina</taxon>
        <taxon>Panagrolaimomorpha</taxon>
        <taxon>Strongyloidoidea</taxon>
        <taxon>Strongyloididae</taxon>
        <taxon>Strongyloides</taxon>
    </lineage>
</organism>
<dbReference type="GO" id="GO:0050839">
    <property type="term" value="F:cell adhesion molecule binding"/>
    <property type="evidence" value="ECO:0007669"/>
    <property type="project" value="TreeGrafter"/>
</dbReference>
<keyword evidence="5" id="KW-0393">Immunoglobulin domain</keyword>
<dbReference type="PROSITE" id="PS50835">
    <property type="entry name" value="IG_LIKE"/>
    <property type="match status" value="7"/>
</dbReference>
<dbReference type="Pfam" id="PF24665">
    <property type="entry name" value="DUF7652"/>
    <property type="match status" value="1"/>
</dbReference>
<dbReference type="InterPro" id="IPR003598">
    <property type="entry name" value="Ig_sub2"/>
</dbReference>
<comment type="subcellular location">
    <subcellularLocation>
        <location evidence="1">Membrane</location>
        <topology evidence="1">Single-pass type I membrane protein</topology>
    </subcellularLocation>
</comment>
<dbReference type="SUPFAM" id="SSF48726">
    <property type="entry name" value="Immunoglobulin"/>
    <property type="match status" value="6"/>
</dbReference>
<dbReference type="SMART" id="SM00060">
    <property type="entry name" value="FN3"/>
    <property type="match status" value="1"/>
</dbReference>
<feature type="domain" description="Ig-like" evidence="9">
    <location>
        <begin position="141"/>
        <end position="234"/>
    </location>
</feature>
<dbReference type="InterPro" id="IPR036116">
    <property type="entry name" value="FN3_sf"/>
</dbReference>
<accession>A0A0K0EG85</accession>